<keyword evidence="1" id="KW-0812">Transmembrane</keyword>
<evidence type="ECO:0000313" key="3">
    <source>
        <dbReference type="Proteomes" id="UP000262802"/>
    </source>
</evidence>
<feature type="transmembrane region" description="Helical" evidence="1">
    <location>
        <begin position="17"/>
        <end position="36"/>
    </location>
</feature>
<dbReference type="EMBL" id="CP032317">
    <property type="protein sequence ID" value="AYA35863.1"/>
    <property type="molecule type" value="Genomic_DNA"/>
</dbReference>
<feature type="transmembrane region" description="Helical" evidence="1">
    <location>
        <begin position="48"/>
        <end position="72"/>
    </location>
</feature>
<evidence type="ECO:0000256" key="1">
    <source>
        <dbReference type="SAM" id="Phobius"/>
    </source>
</evidence>
<dbReference type="OrthoDB" id="329514at2"/>
<gene>
    <name evidence="2" type="ORF">D3Y59_01645</name>
</gene>
<evidence type="ECO:0000313" key="2">
    <source>
        <dbReference type="EMBL" id="AYA35863.1"/>
    </source>
</evidence>
<dbReference type="KEGG" id="hyh:D3Y59_01645"/>
<feature type="transmembrane region" description="Helical" evidence="1">
    <location>
        <begin position="131"/>
        <end position="150"/>
    </location>
</feature>
<proteinExistence type="predicted"/>
<keyword evidence="3" id="KW-1185">Reference proteome</keyword>
<dbReference type="AlphaFoldDB" id="A0A3B7QX99"/>
<accession>A0A3B7QX99</accession>
<keyword evidence="1" id="KW-0472">Membrane</keyword>
<protein>
    <recommendedName>
        <fullName evidence="4">Cytochrome B</fullName>
    </recommendedName>
</protein>
<sequence length="159" mass="17491">MTSAYSIVLLLHSWSRWLVLIFGLIALFRALSGWLGRKPYTGADNGMGAAFIGSMHLQLLLGLILYFALSPFGVKGMEAAGGMGAVMKDPAARFWGVEHITTMILAVVFAQIGRSLSKKPADDVTKHRRAAIYFGIALLLVLLMIPWGIWNPARPLFRF</sequence>
<reference evidence="2 3" key="1">
    <citation type="submission" date="2018-09" db="EMBL/GenBank/DDBJ databases">
        <title>Hymenobacter medium sp. nov., isolated from R2A medium.</title>
        <authorList>
            <person name="Yingchao G."/>
        </authorList>
    </citation>
    <scope>NUCLEOTIDE SEQUENCE [LARGE SCALE GENOMIC DNA]</scope>
    <source>
        <strain evidence="3">sh-6</strain>
    </source>
</reference>
<organism evidence="2 3">
    <name type="scientific">Hymenobacter oligotrophus</name>
    <dbReference type="NCBI Taxonomy" id="2319843"/>
    <lineage>
        <taxon>Bacteria</taxon>
        <taxon>Pseudomonadati</taxon>
        <taxon>Bacteroidota</taxon>
        <taxon>Cytophagia</taxon>
        <taxon>Cytophagales</taxon>
        <taxon>Hymenobacteraceae</taxon>
        <taxon>Hymenobacter</taxon>
    </lineage>
</organism>
<keyword evidence="1" id="KW-1133">Transmembrane helix</keyword>
<dbReference type="RefSeq" id="WP_119443452.1">
    <property type="nucleotide sequence ID" value="NZ_CP032317.1"/>
</dbReference>
<dbReference type="Proteomes" id="UP000262802">
    <property type="component" value="Chromosome"/>
</dbReference>
<evidence type="ECO:0008006" key="4">
    <source>
        <dbReference type="Google" id="ProtNLM"/>
    </source>
</evidence>
<feature type="transmembrane region" description="Helical" evidence="1">
    <location>
        <begin position="92"/>
        <end position="110"/>
    </location>
</feature>
<name>A0A3B7QX99_9BACT</name>